<accession>A0A6L2JG65</accession>
<dbReference type="AlphaFoldDB" id="A0A6L2JG65"/>
<comment type="caution">
    <text evidence="1">The sequence shown here is derived from an EMBL/GenBank/DDBJ whole genome shotgun (WGS) entry which is preliminary data.</text>
</comment>
<sequence>MENTGEKINDNNDQVVTKEIRAEIKRFDDGIGKNDLKMNKGVFGNEDKELNSDVNPGVSKITVDLIQTNPIVNVINDCCENGQKVKNDSEMKANDESIDRKTYEPTKKVESYVNMVKKGRDT</sequence>
<protein>
    <submittedName>
        <fullName evidence="1">Uncharacterized protein</fullName>
    </submittedName>
</protein>
<proteinExistence type="predicted"/>
<organism evidence="1">
    <name type="scientific">Tanacetum cinerariifolium</name>
    <name type="common">Dalmatian daisy</name>
    <name type="synonym">Chrysanthemum cinerariifolium</name>
    <dbReference type="NCBI Taxonomy" id="118510"/>
    <lineage>
        <taxon>Eukaryota</taxon>
        <taxon>Viridiplantae</taxon>
        <taxon>Streptophyta</taxon>
        <taxon>Embryophyta</taxon>
        <taxon>Tracheophyta</taxon>
        <taxon>Spermatophyta</taxon>
        <taxon>Magnoliopsida</taxon>
        <taxon>eudicotyledons</taxon>
        <taxon>Gunneridae</taxon>
        <taxon>Pentapetalae</taxon>
        <taxon>asterids</taxon>
        <taxon>campanulids</taxon>
        <taxon>Asterales</taxon>
        <taxon>Asteraceae</taxon>
        <taxon>Asteroideae</taxon>
        <taxon>Anthemideae</taxon>
        <taxon>Anthemidinae</taxon>
        <taxon>Tanacetum</taxon>
    </lineage>
</organism>
<gene>
    <name evidence="1" type="ORF">Tci_007747</name>
</gene>
<name>A0A6L2JG65_TANCI</name>
<dbReference type="EMBL" id="BKCJ010000729">
    <property type="protein sequence ID" value="GEU35769.1"/>
    <property type="molecule type" value="Genomic_DNA"/>
</dbReference>
<evidence type="ECO:0000313" key="1">
    <source>
        <dbReference type="EMBL" id="GEU35769.1"/>
    </source>
</evidence>
<reference evidence="1" key="1">
    <citation type="journal article" date="2019" name="Sci. Rep.">
        <title>Draft genome of Tanacetum cinerariifolium, the natural source of mosquito coil.</title>
        <authorList>
            <person name="Yamashiro T."/>
            <person name="Shiraishi A."/>
            <person name="Satake H."/>
            <person name="Nakayama K."/>
        </authorList>
    </citation>
    <scope>NUCLEOTIDE SEQUENCE</scope>
</reference>